<dbReference type="Proteomes" id="UP000249061">
    <property type="component" value="Unassembled WGS sequence"/>
</dbReference>
<dbReference type="SUPFAM" id="SSF54675">
    <property type="entry name" value="Nicotinate/Quinolinate PRTase N-terminal domain-like"/>
    <property type="match status" value="1"/>
</dbReference>
<keyword evidence="5" id="KW-0662">Pyridine nucleotide biosynthesis</keyword>
<feature type="region of interest" description="Disordered" evidence="6">
    <location>
        <begin position="437"/>
        <end position="460"/>
    </location>
</feature>
<comment type="pathway">
    <text evidence="1">Cofactor biosynthesis; NAD(+) biosynthesis; nicotinate D-ribonucleotide from nicotinate: step 1/1.</text>
</comment>
<reference evidence="7 8" key="1">
    <citation type="submission" date="2017-08" db="EMBL/GenBank/DDBJ databases">
        <title>Infants hospitalized years apart are colonized by the same room-sourced microbial strains.</title>
        <authorList>
            <person name="Brooks B."/>
            <person name="Olm M.R."/>
            <person name="Firek B.A."/>
            <person name="Baker R."/>
            <person name="Thomas B.C."/>
            <person name="Morowitz M.J."/>
            <person name="Banfield J.F."/>
        </authorList>
    </citation>
    <scope>NUCLEOTIDE SEQUENCE [LARGE SCALE GENOMIC DNA]</scope>
    <source>
        <strain evidence="7">S2_003_000_R2_14</strain>
    </source>
</reference>
<organism evidence="7 8">
    <name type="scientific">Archangium gephyra</name>
    <dbReference type="NCBI Taxonomy" id="48"/>
    <lineage>
        <taxon>Bacteria</taxon>
        <taxon>Pseudomonadati</taxon>
        <taxon>Myxococcota</taxon>
        <taxon>Myxococcia</taxon>
        <taxon>Myxococcales</taxon>
        <taxon>Cystobacterineae</taxon>
        <taxon>Archangiaceae</taxon>
        <taxon>Archangium</taxon>
    </lineage>
</organism>
<gene>
    <name evidence="7" type="ORF">DI536_12180</name>
</gene>
<dbReference type="SUPFAM" id="SSF51690">
    <property type="entry name" value="Nicotinate/Quinolinate PRTase C-terminal domain-like"/>
    <property type="match status" value="1"/>
</dbReference>
<sequence>MSAPMLLTDGYKFSMAEAGWPLRRETFYYSHRKGGLQVLPFDVAAELKSVMPKVNPGDWEFLSKNDYELGAAVRAAVQSVDLTVNALPKFSVFHDREPVFSVTGASALVSWLEPVLLQWSFRIQVATVALFRPDELEAAVGVVTCEQQKHLVLATLDAVGVKAPPIRVDSEGYVERVRAQVAELIEILGAPTRLFEVGLRAASCPEQHLLALEGAKRAGLLRTSNVYGAQQLGLVPVGTMGHEHIQRYGSDEAAFRAMVERRYQRSSFLLDTFDTMTSGIPTAFRIIQERPGAQDSIRYDSGDKEAQYRFATSEAKRLGIRPVQILEDGFDTKQTLRFEALRREVGWKPEEQVYGYGGYLVASTSGSPLTRDRVSAVYKLSQTGHTPTMKFGNERSSGKQSVPGKPVLFRRRAGASGPFGVIGQEGEAVPEGYELLTGAETKPVPPRQDQSDLRMSHSPATQALIDGLSHWRK</sequence>
<dbReference type="AlphaFoldDB" id="A0A2W5VSF2"/>
<dbReference type="EC" id="6.3.4.21" evidence="2"/>
<keyword evidence="7" id="KW-0808">Transferase</keyword>
<dbReference type="Gene3D" id="3.20.140.10">
    <property type="entry name" value="nicotinate phosphoribosyltransferase"/>
    <property type="match status" value="1"/>
</dbReference>
<dbReference type="PANTHER" id="PTHR11098">
    <property type="entry name" value="NICOTINATE PHOSPHORIBOSYLTRANSFERASE"/>
    <property type="match status" value="1"/>
</dbReference>
<evidence type="ECO:0000256" key="6">
    <source>
        <dbReference type="SAM" id="MobiDB-lite"/>
    </source>
</evidence>
<dbReference type="GO" id="GO:0005829">
    <property type="term" value="C:cytosol"/>
    <property type="evidence" value="ECO:0007669"/>
    <property type="project" value="TreeGrafter"/>
</dbReference>
<dbReference type="GO" id="GO:0004516">
    <property type="term" value="F:nicotinate phosphoribosyltransferase activity"/>
    <property type="evidence" value="ECO:0007669"/>
    <property type="project" value="UniProtKB-EC"/>
</dbReference>
<evidence type="ECO:0000256" key="4">
    <source>
        <dbReference type="ARBA" id="ARBA00022598"/>
    </source>
</evidence>
<evidence type="ECO:0000313" key="8">
    <source>
        <dbReference type="Proteomes" id="UP000249061"/>
    </source>
</evidence>
<accession>A0A2W5VSF2</accession>
<keyword evidence="7" id="KW-0328">Glycosyltransferase</keyword>
<proteinExistence type="predicted"/>
<dbReference type="UniPathway" id="UPA00253">
    <property type="reaction ID" value="UER00457"/>
</dbReference>
<evidence type="ECO:0000256" key="5">
    <source>
        <dbReference type="ARBA" id="ARBA00022642"/>
    </source>
</evidence>
<evidence type="ECO:0000256" key="1">
    <source>
        <dbReference type="ARBA" id="ARBA00004952"/>
    </source>
</evidence>
<evidence type="ECO:0000256" key="2">
    <source>
        <dbReference type="ARBA" id="ARBA00013236"/>
    </source>
</evidence>
<dbReference type="PANTHER" id="PTHR11098:SF1">
    <property type="entry name" value="NICOTINATE PHOSPHORIBOSYLTRANSFERASE"/>
    <property type="match status" value="1"/>
</dbReference>
<dbReference type="InterPro" id="IPR036068">
    <property type="entry name" value="Nicotinate_pribotase-like_C"/>
</dbReference>
<dbReference type="GO" id="GO:0034355">
    <property type="term" value="P:NAD+ biosynthetic process via the salvage pathway"/>
    <property type="evidence" value="ECO:0007669"/>
    <property type="project" value="TreeGrafter"/>
</dbReference>
<comment type="caution">
    <text evidence="7">The sequence shown here is derived from an EMBL/GenBank/DDBJ whole genome shotgun (WGS) entry which is preliminary data.</text>
</comment>
<protein>
    <recommendedName>
        <fullName evidence="2">nicotinate phosphoribosyltransferase</fullName>
        <ecNumber evidence="2">6.3.4.21</ecNumber>
    </recommendedName>
</protein>
<dbReference type="GO" id="GO:0016757">
    <property type="term" value="F:glycosyltransferase activity"/>
    <property type="evidence" value="ECO:0007669"/>
    <property type="project" value="UniProtKB-KW"/>
</dbReference>
<keyword evidence="4" id="KW-0436">Ligase</keyword>
<keyword evidence="3" id="KW-0597">Phosphoprotein</keyword>
<dbReference type="InterPro" id="IPR007229">
    <property type="entry name" value="Nic_PRibTrfase-Fam"/>
</dbReference>
<name>A0A2W5VSF2_9BACT</name>
<evidence type="ECO:0000313" key="7">
    <source>
        <dbReference type="EMBL" id="PZR13511.1"/>
    </source>
</evidence>
<dbReference type="EMBL" id="QFQP01000009">
    <property type="protein sequence ID" value="PZR13511.1"/>
    <property type="molecule type" value="Genomic_DNA"/>
</dbReference>
<evidence type="ECO:0000256" key="3">
    <source>
        <dbReference type="ARBA" id="ARBA00022553"/>
    </source>
</evidence>